<proteinExistence type="inferred from homology"/>
<evidence type="ECO:0000256" key="5">
    <source>
        <dbReference type="ARBA" id="ARBA00022747"/>
    </source>
</evidence>
<keyword evidence="4 6" id="KW-0949">S-adenosyl-L-methionine</keyword>
<evidence type="ECO:0000256" key="3">
    <source>
        <dbReference type="ARBA" id="ARBA00022679"/>
    </source>
</evidence>
<evidence type="ECO:0000313" key="7">
    <source>
        <dbReference type="EMBL" id="MFC4609748.1"/>
    </source>
</evidence>
<dbReference type="EC" id="2.1.1.37" evidence="1"/>
<dbReference type="SUPFAM" id="SSF53335">
    <property type="entry name" value="S-adenosyl-L-methionine-dependent methyltransferases"/>
    <property type="match status" value="1"/>
</dbReference>
<dbReference type="Proteomes" id="UP001595993">
    <property type="component" value="Unassembled WGS sequence"/>
</dbReference>
<dbReference type="Gene3D" id="3.90.120.10">
    <property type="entry name" value="DNA Methylase, subunit A, domain 2"/>
    <property type="match status" value="1"/>
</dbReference>
<evidence type="ECO:0000313" key="8">
    <source>
        <dbReference type="Proteomes" id="UP001595993"/>
    </source>
</evidence>
<dbReference type="RefSeq" id="WP_381196902.1">
    <property type="nucleotide sequence ID" value="NZ_JBHSFE010000014.1"/>
</dbReference>
<dbReference type="PANTHER" id="PTHR46098:SF1">
    <property type="entry name" value="TRNA (CYTOSINE(38)-C(5))-METHYLTRANSFERASE"/>
    <property type="match status" value="1"/>
</dbReference>
<keyword evidence="8" id="KW-1185">Reference proteome</keyword>
<dbReference type="InterPro" id="IPR050750">
    <property type="entry name" value="C5-MTase"/>
</dbReference>
<reference evidence="8" key="1">
    <citation type="journal article" date="2019" name="Int. J. Syst. Evol. Microbiol.">
        <title>The Global Catalogue of Microorganisms (GCM) 10K type strain sequencing project: providing services to taxonomists for standard genome sequencing and annotation.</title>
        <authorList>
            <consortium name="The Broad Institute Genomics Platform"/>
            <consortium name="The Broad Institute Genome Sequencing Center for Infectious Disease"/>
            <person name="Wu L."/>
            <person name="Ma J."/>
        </authorList>
    </citation>
    <scope>NUCLEOTIDE SEQUENCE [LARGE SCALE GENOMIC DNA]</scope>
    <source>
        <strain evidence="8">CGMCC 4.7139</strain>
    </source>
</reference>
<sequence length="463" mass="51803">MSLTAADFFAGGGGSSSGMNKVPGVELVLASNHWDLAVRTHQLHFPDALHDCADLSQVDFRRYPRVDLLWASPECTNHSIAQGRKKNQEDQIPDWEGNVLPLEAGARSRATAWDVPRYLEEMIRRGKPVLGGVVENVVDFARWILFDPWRKTMESLGYRLHVAYLNSAHAHSRKSLWAPQSRDRMYVAFVHESVGRKVDWEKWLRPFATCVRHGLVRARQVFKKKGEPWGRFRAQYTYKCPEAGCTETTEPRALPASEAIDWSLENQRIGDRKRPLASKTLKRIEDGLQRYARPLLVPVEGRDGKEARPVDEPGRTQTTRRETGVLIPSSFIAELRGGNSKHRSLKDPLATVCASGNHHGLLVPYYGTGRTRTTGEPVGTLTTVDRYALVKAQVEVEDCLFRMLQPAEIGRAMAFEPDHKVLGTKREQTRMYGNAVTPPASEVLVSALTEAITGEPLEPAAAP</sequence>
<dbReference type="Pfam" id="PF00145">
    <property type="entry name" value="DNA_methylase"/>
    <property type="match status" value="1"/>
</dbReference>
<dbReference type="InterPro" id="IPR029063">
    <property type="entry name" value="SAM-dependent_MTases_sf"/>
</dbReference>
<evidence type="ECO:0000256" key="2">
    <source>
        <dbReference type="ARBA" id="ARBA00022603"/>
    </source>
</evidence>
<dbReference type="InterPro" id="IPR001525">
    <property type="entry name" value="C5_MeTfrase"/>
</dbReference>
<evidence type="ECO:0000256" key="6">
    <source>
        <dbReference type="PROSITE-ProRule" id="PRU01016"/>
    </source>
</evidence>
<keyword evidence="5" id="KW-0680">Restriction system</keyword>
<feature type="active site" evidence="6">
    <location>
        <position position="75"/>
    </location>
</feature>
<dbReference type="PANTHER" id="PTHR46098">
    <property type="entry name" value="TRNA (CYTOSINE(38)-C(5))-METHYLTRANSFERASE"/>
    <property type="match status" value="1"/>
</dbReference>
<name>A0ABV9G895_9ACTN</name>
<dbReference type="EMBL" id="JBHSFE010000014">
    <property type="protein sequence ID" value="MFC4609748.1"/>
    <property type="molecule type" value="Genomic_DNA"/>
</dbReference>
<comment type="similarity">
    <text evidence="6">Belongs to the class I-like SAM-binding methyltransferase superfamily. C5-methyltransferase family.</text>
</comment>
<organism evidence="7 8">
    <name type="scientific">Streptomyces maoxianensis</name>
    <dbReference type="NCBI Taxonomy" id="1459942"/>
    <lineage>
        <taxon>Bacteria</taxon>
        <taxon>Bacillati</taxon>
        <taxon>Actinomycetota</taxon>
        <taxon>Actinomycetes</taxon>
        <taxon>Kitasatosporales</taxon>
        <taxon>Streptomycetaceae</taxon>
        <taxon>Streptomyces</taxon>
    </lineage>
</organism>
<dbReference type="GO" id="GO:0032259">
    <property type="term" value="P:methylation"/>
    <property type="evidence" value="ECO:0007669"/>
    <property type="project" value="UniProtKB-KW"/>
</dbReference>
<comment type="caution">
    <text evidence="7">The sequence shown here is derived from an EMBL/GenBank/DDBJ whole genome shotgun (WGS) entry which is preliminary data.</text>
</comment>
<dbReference type="PROSITE" id="PS51679">
    <property type="entry name" value="SAM_MT_C5"/>
    <property type="match status" value="1"/>
</dbReference>
<gene>
    <name evidence="7" type="ORF">ACFO9E_18285</name>
</gene>
<accession>A0ABV9G895</accession>
<evidence type="ECO:0000256" key="4">
    <source>
        <dbReference type="ARBA" id="ARBA00022691"/>
    </source>
</evidence>
<evidence type="ECO:0000256" key="1">
    <source>
        <dbReference type="ARBA" id="ARBA00011975"/>
    </source>
</evidence>
<dbReference type="Gene3D" id="3.40.50.150">
    <property type="entry name" value="Vaccinia Virus protein VP39"/>
    <property type="match status" value="1"/>
</dbReference>
<keyword evidence="2 6" id="KW-0489">Methyltransferase</keyword>
<keyword evidence="3 6" id="KW-0808">Transferase</keyword>
<protein>
    <recommendedName>
        <fullName evidence="1">DNA (cytosine-5-)-methyltransferase</fullName>
        <ecNumber evidence="1">2.1.1.37</ecNumber>
    </recommendedName>
</protein>
<dbReference type="GO" id="GO:0008168">
    <property type="term" value="F:methyltransferase activity"/>
    <property type="evidence" value="ECO:0007669"/>
    <property type="project" value="UniProtKB-KW"/>
</dbReference>